<dbReference type="RefSeq" id="WP_100918539.1">
    <property type="nucleotide sequence ID" value="NZ_CP020370.1"/>
</dbReference>
<dbReference type="SUPFAM" id="SSF53335">
    <property type="entry name" value="S-adenosyl-L-methionine-dependent methyltransferases"/>
    <property type="match status" value="1"/>
</dbReference>
<reference evidence="1 2" key="1">
    <citation type="submission" date="2017-03" db="EMBL/GenBank/DDBJ databases">
        <title>Complete genome sequence of Candidatus 'Thiodictyon syntrophicum' sp. nov. strain Cad16T, a photolithoautotroph purple sulfur bacterium isolated from an alpine meromictic lake.</title>
        <authorList>
            <person name="Luedin S.M."/>
            <person name="Pothier J.F."/>
            <person name="Danza F."/>
            <person name="Storelli N."/>
            <person name="Wittwer M."/>
            <person name="Tonolla M."/>
        </authorList>
    </citation>
    <scope>NUCLEOTIDE SEQUENCE [LARGE SCALE GENOMIC DNA]</scope>
    <source>
        <strain evidence="1 2">Cad16T</strain>
    </source>
</reference>
<dbReference type="GO" id="GO:0008168">
    <property type="term" value="F:methyltransferase activity"/>
    <property type="evidence" value="ECO:0007669"/>
    <property type="project" value="UniProtKB-KW"/>
</dbReference>
<gene>
    <name evidence="1" type="ORF">THSYN_07160</name>
</gene>
<name>A0A2K8U6S8_9GAMM</name>
<dbReference type="GO" id="GO:0032259">
    <property type="term" value="P:methylation"/>
    <property type="evidence" value="ECO:0007669"/>
    <property type="project" value="UniProtKB-KW"/>
</dbReference>
<proteinExistence type="predicted"/>
<dbReference type="Proteomes" id="UP000232638">
    <property type="component" value="Chromosome"/>
</dbReference>
<keyword evidence="1" id="KW-0489">Methyltransferase</keyword>
<dbReference type="KEGG" id="tsy:THSYN_07160"/>
<evidence type="ECO:0000313" key="2">
    <source>
        <dbReference type="Proteomes" id="UP000232638"/>
    </source>
</evidence>
<dbReference type="CDD" id="cd02440">
    <property type="entry name" value="AdoMet_MTases"/>
    <property type="match status" value="1"/>
</dbReference>
<protein>
    <submittedName>
        <fullName evidence="1">Methyltransferase type 11</fullName>
    </submittedName>
</protein>
<keyword evidence="1" id="KW-0808">Transferase</keyword>
<dbReference type="EMBL" id="CP020370">
    <property type="protein sequence ID" value="AUB80751.1"/>
    <property type="molecule type" value="Genomic_DNA"/>
</dbReference>
<dbReference type="AlphaFoldDB" id="A0A2K8U6S8"/>
<keyword evidence="2" id="KW-1185">Reference proteome</keyword>
<accession>A0A2K8U6S8</accession>
<evidence type="ECO:0000313" key="1">
    <source>
        <dbReference type="EMBL" id="AUB80751.1"/>
    </source>
</evidence>
<dbReference type="PANTHER" id="PTHR43861">
    <property type="entry name" value="TRANS-ACONITATE 2-METHYLTRANSFERASE-RELATED"/>
    <property type="match status" value="1"/>
</dbReference>
<dbReference type="Pfam" id="PF13489">
    <property type="entry name" value="Methyltransf_23"/>
    <property type="match status" value="1"/>
</dbReference>
<dbReference type="InterPro" id="IPR029063">
    <property type="entry name" value="SAM-dependent_MTases_sf"/>
</dbReference>
<dbReference type="Gene3D" id="3.40.50.150">
    <property type="entry name" value="Vaccinia Virus protein VP39"/>
    <property type="match status" value="1"/>
</dbReference>
<organism evidence="1 2">
    <name type="scientific">Candidatus Thiodictyon syntrophicum</name>
    <dbReference type="NCBI Taxonomy" id="1166950"/>
    <lineage>
        <taxon>Bacteria</taxon>
        <taxon>Pseudomonadati</taxon>
        <taxon>Pseudomonadota</taxon>
        <taxon>Gammaproteobacteria</taxon>
        <taxon>Chromatiales</taxon>
        <taxon>Chromatiaceae</taxon>
        <taxon>Thiodictyon</taxon>
    </lineage>
</organism>
<sequence>MADQGAEGLLSPFLRNRRIAAARPYLEGRVLDFGCGAGALAAWIAPSRYVGIDIDAESLQRARAEFPQHRFLAALPEPAERFDSVITLAVIEHVRDPVALLRLLSGHLTETQTARLVLTTPHPSVDWVHHVGATVGLFSRHASEEHEGLLDRAALTQAGVKAGLTLVCYRRFLFGANQLAVFQRLRQVD</sequence>
<dbReference type="OrthoDB" id="9792690at2"/>